<dbReference type="Proteomes" id="UP001295469">
    <property type="component" value="Chromosome C04"/>
</dbReference>
<dbReference type="AlphaFoldDB" id="A0A816JGB7"/>
<name>A0A816JGB7_BRANA</name>
<organism evidence="1">
    <name type="scientific">Brassica napus</name>
    <name type="common">Rape</name>
    <dbReference type="NCBI Taxonomy" id="3708"/>
    <lineage>
        <taxon>Eukaryota</taxon>
        <taxon>Viridiplantae</taxon>
        <taxon>Streptophyta</taxon>
        <taxon>Embryophyta</taxon>
        <taxon>Tracheophyta</taxon>
        <taxon>Spermatophyta</taxon>
        <taxon>Magnoliopsida</taxon>
        <taxon>eudicotyledons</taxon>
        <taxon>Gunneridae</taxon>
        <taxon>Pentapetalae</taxon>
        <taxon>rosids</taxon>
        <taxon>malvids</taxon>
        <taxon>Brassicales</taxon>
        <taxon>Brassicaceae</taxon>
        <taxon>Brassiceae</taxon>
        <taxon>Brassica</taxon>
    </lineage>
</organism>
<dbReference type="EMBL" id="HG994368">
    <property type="protein sequence ID" value="CAF1820035.1"/>
    <property type="molecule type" value="Genomic_DNA"/>
</dbReference>
<accession>A0A816JGB7</accession>
<proteinExistence type="predicted"/>
<reference evidence="1" key="1">
    <citation type="submission" date="2021-01" db="EMBL/GenBank/DDBJ databases">
        <authorList>
            <consortium name="Genoscope - CEA"/>
            <person name="William W."/>
        </authorList>
    </citation>
    <scope>NUCLEOTIDE SEQUENCE</scope>
</reference>
<gene>
    <name evidence="1" type="ORF">DARMORV10_C04P15230.1</name>
</gene>
<sequence length="159" mass="18225">MAKKNPSFSQAKEKKKNAASQDSPTAVVLRLVFPHFCFLFCKGTMQPDPRLPFRLFATDRFPINKLNIYSSPEILPFLRHQTEIMRSMFFQAIRIGTSGVFYLNWDVLLSKAWRRGAEVQSPKTRDGITTNENGDHDYVEYNNSSTTSTCQDHSPWLSA</sequence>
<evidence type="ECO:0000313" key="1">
    <source>
        <dbReference type="EMBL" id="CAF1820035.1"/>
    </source>
</evidence>
<protein>
    <submittedName>
        <fullName evidence="1">(rape) hypothetical protein</fullName>
    </submittedName>
</protein>